<protein>
    <submittedName>
        <fullName evidence="1">Uncharacterized protein</fullName>
    </submittedName>
</protein>
<organism evidence="1">
    <name type="scientific">marine metagenome</name>
    <dbReference type="NCBI Taxonomy" id="408172"/>
    <lineage>
        <taxon>unclassified sequences</taxon>
        <taxon>metagenomes</taxon>
        <taxon>ecological metagenomes</taxon>
    </lineage>
</organism>
<gene>
    <name evidence="1" type="ORF">METZ01_LOCUS47519</name>
</gene>
<name>A0A381RS14_9ZZZZ</name>
<dbReference type="EMBL" id="UINC01002255">
    <property type="protein sequence ID" value="SUZ94665.1"/>
    <property type="molecule type" value="Genomic_DNA"/>
</dbReference>
<evidence type="ECO:0000313" key="1">
    <source>
        <dbReference type="EMBL" id="SUZ94665.1"/>
    </source>
</evidence>
<reference evidence="1" key="1">
    <citation type="submission" date="2018-05" db="EMBL/GenBank/DDBJ databases">
        <authorList>
            <person name="Lanie J.A."/>
            <person name="Ng W.-L."/>
            <person name="Kazmierczak K.M."/>
            <person name="Andrzejewski T.M."/>
            <person name="Davidsen T.M."/>
            <person name="Wayne K.J."/>
            <person name="Tettelin H."/>
            <person name="Glass J.I."/>
            <person name="Rusch D."/>
            <person name="Podicherti R."/>
            <person name="Tsui H.-C.T."/>
            <person name="Winkler M.E."/>
        </authorList>
    </citation>
    <scope>NUCLEOTIDE SEQUENCE</scope>
</reference>
<accession>A0A381RS14</accession>
<proteinExistence type="predicted"/>
<sequence>VQKHQEPLPEETRTFSGEGHRLFIEGRGFNFQSLKVHPNGTMELDLQNPDPELTRLLGEGEPRVIYVVNREGVRNLVLQGCQLESRTIACHLKYRR</sequence>
<feature type="non-terminal residue" evidence="1">
    <location>
        <position position="1"/>
    </location>
</feature>
<dbReference type="AlphaFoldDB" id="A0A381RS14"/>